<organism evidence="1 2">
    <name type="scientific">Saccharopolyspora phatthalungensis</name>
    <dbReference type="NCBI Taxonomy" id="664693"/>
    <lineage>
        <taxon>Bacteria</taxon>
        <taxon>Bacillati</taxon>
        <taxon>Actinomycetota</taxon>
        <taxon>Actinomycetes</taxon>
        <taxon>Pseudonocardiales</taxon>
        <taxon>Pseudonocardiaceae</taxon>
        <taxon>Saccharopolyspora</taxon>
    </lineage>
</organism>
<evidence type="ECO:0000313" key="1">
    <source>
        <dbReference type="EMBL" id="MBB5153296.1"/>
    </source>
</evidence>
<keyword evidence="2" id="KW-1185">Reference proteome</keyword>
<dbReference type="Proteomes" id="UP000584374">
    <property type="component" value="Unassembled WGS sequence"/>
</dbReference>
<dbReference type="AlphaFoldDB" id="A0A840PYC1"/>
<proteinExistence type="predicted"/>
<name>A0A840PYC1_9PSEU</name>
<comment type="caution">
    <text evidence="1">The sequence shown here is derived from an EMBL/GenBank/DDBJ whole genome shotgun (WGS) entry which is preliminary data.</text>
</comment>
<dbReference type="EMBL" id="JACHIW010000001">
    <property type="protein sequence ID" value="MBB5153296.1"/>
    <property type="molecule type" value="Genomic_DNA"/>
</dbReference>
<sequence>MSMKGPKRFLPMAWRVERVSPTEVYTFRWGRGSGVVTVHRGDIGSSHDNDQLIDTVHIGSDWADESDVATQARLWLRSRIGPRRRSA</sequence>
<protein>
    <submittedName>
        <fullName evidence="1">Uncharacterized protein</fullName>
    </submittedName>
</protein>
<evidence type="ECO:0000313" key="2">
    <source>
        <dbReference type="Proteomes" id="UP000584374"/>
    </source>
</evidence>
<reference evidence="1 2" key="1">
    <citation type="submission" date="2020-08" db="EMBL/GenBank/DDBJ databases">
        <title>Sequencing the genomes of 1000 actinobacteria strains.</title>
        <authorList>
            <person name="Klenk H.-P."/>
        </authorList>
    </citation>
    <scope>NUCLEOTIDE SEQUENCE [LARGE SCALE GENOMIC DNA]</scope>
    <source>
        <strain evidence="1 2">DSM 45584</strain>
    </source>
</reference>
<gene>
    <name evidence="1" type="ORF">BJ970_000830</name>
</gene>
<accession>A0A840PYC1</accession>